<dbReference type="InterPro" id="IPR011009">
    <property type="entry name" value="Kinase-like_dom_sf"/>
</dbReference>
<dbReference type="SUPFAM" id="SSF56112">
    <property type="entry name" value="Protein kinase-like (PK-like)"/>
    <property type="match status" value="1"/>
</dbReference>
<organism evidence="2 3">
    <name type="scientific">Armillaria gallica</name>
    <name type="common">Bulbous honey fungus</name>
    <name type="synonym">Armillaria bulbosa</name>
    <dbReference type="NCBI Taxonomy" id="47427"/>
    <lineage>
        <taxon>Eukaryota</taxon>
        <taxon>Fungi</taxon>
        <taxon>Dikarya</taxon>
        <taxon>Basidiomycota</taxon>
        <taxon>Agaricomycotina</taxon>
        <taxon>Agaricomycetes</taxon>
        <taxon>Agaricomycetidae</taxon>
        <taxon>Agaricales</taxon>
        <taxon>Marasmiineae</taxon>
        <taxon>Physalacriaceae</taxon>
        <taxon>Armillaria</taxon>
    </lineage>
</organism>
<name>A0A2H3EDY0_ARMGA</name>
<proteinExistence type="predicted"/>
<dbReference type="EMBL" id="KZ293645">
    <property type="protein sequence ID" value="PBL01793.1"/>
    <property type="molecule type" value="Genomic_DNA"/>
</dbReference>
<dbReference type="InParanoid" id="A0A2H3EDY0"/>
<evidence type="ECO:0000313" key="3">
    <source>
        <dbReference type="Proteomes" id="UP000217790"/>
    </source>
</evidence>
<dbReference type="PANTHER" id="PTHR38248:SF2">
    <property type="entry name" value="FUNK1 11"/>
    <property type="match status" value="1"/>
</dbReference>
<evidence type="ECO:0000259" key="1">
    <source>
        <dbReference type="PROSITE" id="PS50011"/>
    </source>
</evidence>
<dbReference type="GO" id="GO:0005524">
    <property type="term" value="F:ATP binding"/>
    <property type="evidence" value="ECO:0007669"/>
    <property type="project" value="InterPro"/>
</dbReference>
<evidence type="ECO:0000313" key="2">
    <source>
        <dbReference type="EMBL" id="PBL01793.1"/>
    </source>
</evidence>
<dbReference type="OrthoDB" id="5569250at2759"/>
<reference evidence="3" key="1">
    <citation type="journal article" date="2017" name="Nat. Ecol. Evol.">
        <title>Genome expansion and lineage-specific genetic innovations in the forest pathogenic fungi Armillaria.</title>
        <authorList>
            <person name="Sipos G."/>
            <person name="Prasanna A.N."/>
            <person name="Walter M.C."/>
            <person name="O'Connor E."/>
            <person name="Balint B."/>
            <person name="Krizsan K."/>
            <person name="Kiss B."/>
            <person name="Hess J."/>
            <person name="Varga T."/>
            <person name="Slot J."/>
            <person name="Riley R."/>
            <person name="Boka B."/>
            <person name="Rigling D."/>
            <person name="Barry K."/>
            <person name="Lee J."/>
            <person name="Mihaltcheva S."/>
            <person name="LaButti K."/>
            <person name="Lipzen A."/>
            <person name="Waldron R."/>
            <person name="Moloney N.M."/>
            <person name="Sperisen C."/>
            <person name="Kredics L."/>
            <person name="Vagvoelgyi C."/>
            <person name="Patrignani A."/>
            <person name="Fitzpatrick D."/>
            <person name="Nagy I."/>
            <person name="Doyle S."/>
            <person name="Anderson J.B."/>
            <person name="Grigoriev I.V."/>
            <person name="Gueldener U."/>
            <person name="Muensterkoetter M."/>
            <person name="Nagy L.G."/>
        </authorList>
    </citation>
    <scope>NUCLEOTIDE SEQUENCE [LARGE SCALE GENOMIC DNA]</scope>
    <source>
        <strain evidence="3">Ar21-2</strain>
    </source>
</reference>
<dbReference type="InterPro" id="IPR040976">
    <property type="entry name" value="Pkinase_fungal"/>
</dbReference>
<accession>A0A2H3EDY0</accession>
<feature type="domain" description="Protein kinase" evidence="1">
    <location>
        <begin position="14"/>
        <end position="250"/>
    </location>
</feature>
<dbReference type="OMA" id="LMASKCA"/>
<dbReference type="GO" id="GO:0004672">
    <property type="term" value="F:protein kinase activity"/>
    <property type="evidence" value="ECO:0007669"/>
    <property type="project" value="InterPro"/>
</dbReference>
<gene>
    <name evidence="2" type="ORF">ARMGADRAFT_913473</name>
</gene>
<dbReference type="PROSITE" id="PS50011">
    <property type="entry name" value="PROTEIN_KINASE_DOM"/>
    <property type="match status" value="1"/>
</dbReference>
<keyword evidence="3" id="KW-1185">Reference proteome</keyword>
<sequence length="250" mass="28495">MTLQKDNKNLTLILGTTVYRQQGLFGRDTCVIRATCAEWAGKKLIVKISWPSALHKSEKTLLDIAIAKADGMAETGKTHWILNHLPNILHEQDFKFDDDDSYVSGTAGVYEERVLRITVLEELFPITSLRKDSDYAQVFVDILQCHKWLYDHPKILHRDISMANIMYRVDSAGNIFGVLNDFGLSSLTPIEEATSLRRTGTPPYMAFDLLKEEKDSGPHLYRHDLEALFYVMLMICCHSIIKKPQPYGMS</sequence>
<dbReference type="Gene3D" id="1.10.510.10">
    <property type="entry name" value="Transferase(Phosphotransferase) domain 1"/>
    <property type="match status" value="1"/>
</dbReference>
<dbReference type="AlphaFoldDB" id="A0A2H3EDY0"/>
<dbReference type="Proteomes" id="UP000217790">
    <property type="component" value="Unassembled WGS sequence"/>
</dbReference>
<dbReference type="STRING" id="47427.A0A2H3EDY0"/>
<dbReference type="Pfam" id="PF17667">
    <property type="entry name" value="Pkinase_fungal"/>
    <property type="match status" value="1"/>
</dbReference>
<protein>
    <recommendedName>
        <fullName evidence="1">Protein kinase domain-containing protein</fullName>
    </recommendedName>
</protein>
<dbReference type="PANTHER" id="PTHR38248">
    <property type="entry name" value="FUNK1 6"/>
    <property type="match status" value="1"/>
</dbReference>
<dbReference type="InterPro" id="IPR000719">
    <property type="entry name" value="Prot_kinase_dom"/>
</dbReference>